<accession>A0A7W7RBG6</accession>
<reference evidence="1 2" key="1">
    <citation type="submission" date="2020-08" db="EMBL/GenBank/DDBJ databases">
        <title>Sequencing the genomes of 1000 actinobacteria strains.</title>
        <authorList>
            <person name="Klenk H.-P."/>
        </authorList>
    </citation>
    <scope>NUCLEOTIDE SEQUENCE [LARGE SCALE GENOMIC DNA]</scope>
    <source>
        <strain evidence="1 2">DSM 41654</strain>
    </source>
</reference>
<dbReference type="RefSeq" id="WP_184945340.1">
    <property type="nucleotide sequence ID" value="NZ_JACHJV010000002.1"/>
</dbReference>
<comment type="caution">
    <text evidence="1">The sequence shown here is derived from an EMBL/GenBank/DDBJ whole genome shotgun (WGS) entry which is preliminary data.</text>
</comment>
<protein>
    <submittedName>
        <fullName evidence="1">Uncharacterized protein</fullName>
    </submittedName>
</protein>
<organism evidence="1 2">
    <name type="scientific">Kitasatospora kifunensis</name>
    <name type="common">Streptomyces kifunensis</name>
    <dbReference type="NCBI Taxonomy" id="58351"/>
    <lineage>
        <taxon>Bacteria</taxon>
        <taxon>Bacillati</taxon>
        <taxon>Actinomycetota</taxon>
        <taxon>Actinomycetes</taxon>
        <taxon>Kitasatosporales</taxon>
        <taxon>Streptomycetaceae</taxon>
        <taxon>Kitasatospora</taxon>
    </lineage>
</organism>
<dbReference type="Proteomes" id="UP000540506">
    <property type="component" value="Unassembled WGS sequence"/>
</dbReference>
<gene>
    <name evidence="1" type="ORF">FHR34_007396</name>
</gene>
<evidence type="ECO:0000313" key="1">
    <source>
        <dbReference type="EMBL" id="MBB4928301.1"/>
    </source>
</evidence>
<dbReference type="AlphaFoldDB" id="A0A7W7RBG6"/>
<evidence type="ECO:0000313" key="2">
    <source>
        <dbReference type="Proteomes" id="UP000540506"/>
    </source>
</evidence>
<keyword evidence="2" id="KW-1185">Reference proteome</keyword>
<proteinExistence type="predicted"/>
<dbReference type="EMBL" id="JACHJV010000002">
    <property type="protein sequence ID" value="MBB4928301.1"/>
    <property type="molecule type" value="Genomic_DNA"/>
</dbReference>
<name>A0A7W7RBG6_KITKI</name>
<sequence length="77" mass="8524">MTETTFTPIPTPEEARKSRLIADYTNGTTLKDLATSEGEPARVIRADLVSWGIRIRGRGEARQMAMHLAKGNVQPSR</sequence>